<proteinExistence type="predicted"/>
<dbReference type="EMBL" id="GBRH01164299">
    <property type="protein sequence ID" value="JAE33597.1"/>
    <property type="molecule type" value="Transcribed_RNA"/>
</dbReference>
<evidence type="ECO:0000256" key="1">
    <source>
        <dbReference type="SAM" id="MobiDB-lite"/>
    </source>
</evidence>
<feature type="compositionally biased region" description="Basic residues" evidence="1">
    <location>
        <begin position="27"/>
        <end position="38"/>
    </location>
</feature>
<reference evidence="2" key="2">
    <citation type="journal article" date="2015" name="Data Brief">
        <title>Shoot transcriptome of the giant reed, Arundo donax.</title>
        <authorList>
            <person name="Barrero R.A."/>
            <person name="Guerrero F.D."/>
            <person name="Moolhuijzen P."/>
            <person name="Goolsby J.A."/>
            <person name="Tidwell J."/>
            <person name="Bellgard S.E."/>
            <person name="Bellgard M.I."/>
        </authorList>
    </citation>
    <scope>NUCLEOTIDE SEQUENCE</scope>
    <source>
        <tissue evidence="2">Shoot tissue taken approximately 20 cm above the soil surface</tissue>
    </source>
</reference>
<evidence type="ECO:0000313" key="2">
    <source>
        <dbReference type="EMBL" id="JAE33597.1"/>
    </source>
</evidence>
<feature type="compositionally biased region" description="Low complexity" evidence="1">
    <location>
        <begin position="48"/>
        <end position="57"/>
    </location>
</feature>
<organism evidence="2">
    <name type="scientific">Arundo donax</name>
    <name type="common">Giant reed</name>
    <name type="synonym">Donax arundinaceus</name>
    <dbReference type="NCBI Taxonomy" id="35708"/>
    <lineage>
        <taxon>Eukaryota</taxon>
        <taxon>Viridiplantae</taxon>
        <taxon>Streptophyta</taxon>
        <taxon>Embryophyta</taxon>
        <taxon>Tracheophyta</taxon>
        <taxon>Spermatophyta</taxon>
        <taxon>Magnoliopsida</taxon>
        <taxon>Liliopsida</taxon>
        <taxon>Poales</taxon>
        <taxon>Poaceae</taxon>
        <taxon>PACMAD clade</taxon>
        <taxon>Arundinoideae</taxon>
        <taxon>Arundineae</taxon>
        <taxon>Arundo</taxon>
    </lineage>
</organism>
<reference evidence="2" key="1">
    <citation type="submission" date="2014-09" db="EMBL/GenBank/DDBJ databases">
        <authorList>
            <person name="Magalhaes I.L.F."/>
            <person name="Oliveira U."/>
            <person name="Santos F.R."/>
            <person name="Vidigal T.H.D.A."/>
            <person name="Brescovit A.D."/>
            <person name="Santos A.J."/>
        </authorList>
    </citation>
    <scope>NUCLEOTIDE SEQUENCE</scope>
    <source>
        <tissue evidence="2">Shoot tissue taken approximately 20 cm above the soil surface</tissue>
    </source>
</reference>
<sequence>MCTDTCMHGASLTAEHSAQWTSCARDGRRRRRRPRPCRRASPCPPGSCPSSPAGRGT</sequence>
<protein>
    <submittedName>
        <fullName evidence="2">Uncharacterized protein</fullName>
    </submittedName>
</protein>
<accession>A0A0A9HA61</accession>
<feature type="region of interest" description="Disordered" evidence="1">
    <location>
        <begin position="17"/>
        <end position="57"/>
    </location>
</feature>
<name>A0A0A9HA61_ARUDO</name>
<dbReference type="AlphaFoldDB" id="A0A0A9HA61"/>